<evidence type="ECO:0000313" key="4">
    <source>
        <dbReference type="Proteomes" id="UP001498421"/>
    </source>
</evidence>
<dbReference type="Gene3D" id="3.40.50.720">
    <property type="entry name" value="NAD(P)-binding Rossmann-like Domain"/>
    <property type="match status" value="1"/>
</dbReference>
<dbReference type="PANTHER" id="PTHR24320:SF272">
    <property type="entry name" value="NAD(P)-BINDING ROSSMANN-FOLD SUPERFAMILY PROTEIN"/>
    <property type="match status" value="1"/>
</dbReference>
<gene>
    <name evidence="3" type="ORF">QQZ08_003635</name>
</gene>
<evidence type="ECO:0000256" key="1">
    <source>
        <dbReference type="ARBA" id="ARBA00006484"/>
    </source>
</evidence>
<dbReference type="PRINTS" id="PR00081">
    <property type="entry name" value="GDHRDH"/>
</dbReference>
<accession>A0ABR1I8J1</accession>
<keyword evidence="4" id="KW-1185">Reference proteome</keyword>
<evidence type="ECO:0000313" key="3">
    <source>
        <dbReference type="EMBL" id="KAK7429790.1"/>
    </source>
</evidence>
<reference evidence="3 4" key="1">
    <citation type="journal article" date="2025" name="Microbiol. Resour. Announc.">
        <title>Draft genome sequences for Neonectria magnoliae and Neonectria punicea, canker pathogens of Liriodendron tulipifera and Acer saccharum in West Virginia.</title>
        <authorList>
            <person name="Petronek H.M."/>
            <person name="Kasson M.T."/>
            <person name="Metheny A.M."/>
            <person name="Stauder C.M."/>
            <person name="Lovett B."/>
            <person name="Lynch S.C."/>
            <person name="Garnas J.R."/>
            <person name="Kasson L.R."/>
            <person name="Stajich J.E."/>
        </authorList>
    </citation>
    <scope>NUCLEOTIDE SEQUENCE [LARGE SCALE GENOMIC DNA]</scope>
    <source>
        <strain evidence="3 4">NRRL 64651</strain>
    </source>
</reference>
<comment type="similarity">
    <text evidence="1">Belongs to the short-chain dehydrogenases/reductases (SDR) family.</text>
</comment>
<dbReference type="SUPFAM" id="SSF51735">
    <property type="entry name" value="NAD(P)-binding Rossmann-fold domains"/>
    <property type="match status" value="1"/>
</dbReference>
<dbReference type="PANTHER" id="PTHR24320">
    <property type="entry name" value="RETINOL DEHYDROGENASE"/>
    <property type="match status" value="1"/>
</dbReference>
<name>A0ABR1I8J1_9HYPO</name>
<dbReference type="InterPro" id="IPR036291">
    <property type="entry name" value="NAD(P)-bd_dom_sf"/>
</dbReference>
<protein>
    <submittedName>
        <fullName evidence="3">Uncharacterized protein</fullName>
    </submittedName>
</protein>
<organism evidence="3 4">
    <name type="scientific">Neonectria magnoliae</name>
    <dbReference type="NCBI Taxonomy" id="2732573"/>
    <lineage>
        <taxon>Eukaryota</taxon>
        <taxon>Fungi</taxon>
        <taxon>Dikarya</taxon>
        <taxon>Ascomycota</taxon>
        <taxon>Pezizomycotina</taxon>
        <taxon>Sordariomycetes</taxon>
        <taxon>Hypocreomycetidae</taxon>
        <taxon>Hypocreales</taxon>
        <taxon>Nectriaceae</taxon>
        <taxon>Neonectria</taxon>
    </lineage>
</organism>
<comment type="caution">
    <text evidence="3">The sequence shown here is derived from an EMBL/GenBank/DDBJ whole genome shotgun (WGS) entry which is preliminary data.</text>
</comment>
<sequence>MSPYTAVHKNPQGPGDSRPTALQIIKDNDMEGKLVGKIAVITGVSSGLGIETVRALALTGLRLLLTARDLAKAKAALMDPSSLESVRTAAKTILAQTDAVNILANNAGIMAVPELELSNDGYESQFATNHLSHFLLFQLLKPALFKASTADFQSRVVTVSAAAHRISRIGAPDDYVFQKSPYVPWIAYARSKTANIYMANEIERRYGSLGLHATSLHPGIIATPLSKHIPAEVATQMVHELAKDMKDVEQGAASTVLAAIGKEWEGRGGVYLNDCAEAERGEDDGIVSKGSYVTHTYDAKEEARLWRDSLEIVGLPHED</sequence>
<keyword evidence="2" id="KW-0560">Oxidoreductase</keyword>
<dbReference type="Pfam" id="PF00106">
    <property type="entry name" value="adh_short"/>
    <property type="match status" value="1"/>
</dbReference>
<proteinExistence type="inferred from homology"/>
<dbReference type="InterPro" id="IPR002347">
    <property type="entry name" value="SDR_fam"/>
</dbReference>
<evidence type="ECO:0000256" key="2">
    <source>
        <dbReference type="ARBA" id="ARBA00023002"/>
    </source>
</evidence>
<dbReference type="Proteomes" id="UP001498421">
    <property type="component" value="Unassembled WGS sequence"/>
</dbReference>
<dbReference type="EMBL" id="JAZAVK010000025">
    <property type="protein sequence ID" value="KAK7429790.1"/>
    <property type="molecule type" value="Genomic_DNA"/>
</dbReference>